<dbReference type="Proteomes" id="UP001142489">
    <property type="component" value="Unassembled WGS sequence"/>
</dbReference>
<feature type="region of interest" description="Disordered" evidence="9">
    <location>
        <begin position="492"/>
        <end position="534"/>
    </location>
</feature>
<comment type="subcellular location">
    <subcellularLocation>
        <location evidence="2">Cytoplasm</location>
        <location evidence="2">Cytosol</location>
    </subcellularLocation>
    <subcellularLocation>
        <location evidence="3">Cytoplasmic vesicle</location>
    </subcellularLocation>
    <subcellularLocation>
        <location evidence="1">Golgi apparatus</location>
        <location evidence="1">trans-Golgi network membrane</location>
        <topology evidence="1">Peripheral membrane protein</topology>
    </subcellularLocation>
</comment>
<organism evidence="11 12">
    <name type="scientific">Phrynocephalus forsythii</name>
    <dbReference type="NCBI Taxonomy" id="171643"/>
    <lineage>
        <taxon>Eukaryota</taxon>
        <taxon>Metazoa</taxon>
        <taxon>Chordata</taxon>
        <taxon>Craniata</taxon>
        <taxon>Vertebrata</taxon>
        <taxon>Euteleostomi</taxon>
        <taxon>Lepidosauria</taxon>
        <taxon>Squamata</taxon>
        <taxon>Bifurcata</taxon>
        <taxon>Unidentata</taxon>
        <taxon>Episquamata</taxon>
        <taxon>Toxicofera</taxon>
        <taxon>Iguania</taxon>
        <taxon>Acrodonta</taxon>
        <taxon>Agamidae</taxon>
        <taxon>Agaminae</taxon>
        <taxon>Phrynocephalus</taxon>
    </lineage>
</organism>
<dbReference type="SUPFAM" id="SSF48371">
    <property type="entry name" value="ARM repeat"/>
    <property type="match status" value="1"/>
</dbReference>
<dbReference type="PROSITE" id="PS50942">
    <property type="entry name" value="ENTH"/>
    <property type="match status" value="1"/>
</dbReference>
<name>A0A9Q1AW63_9SAUR</name>
<feature type="compositionally biased region" description="Polar residues" evidence="9">
    <location>
        <begin position="276"/>
        <end position="288"/>
    </location>
</feature>
<dbReference type="Pfam" id="PF25827">
    <property type="entry name" value="TVHS-like"/>
    <property type="match status" value="1"/>
</dbReference>
<dbReference type="FunFam" id="1.25.40.90:FF:000029">
    <property type="entry name" value="AP-4 complex accessory subunit Tepsin"/>
    <property type="match status" value="1"/>
</dbReference>
<dbReference type="OrthoDB" id="118154at2759"/>
<evidence type="ECO:0000256" key="7">
    <source>
        <dbReference type="ARBA" id="ARBA00023329"/>
    </source>
</evidence>
<dbReference type="GO" id="GO:0032588">
    <property type="term" value="C:trans-Golgi network membrane"/>
    <property type="evidence" value="ECO:0007669"/>
    <property type="project" value="TreeGrafter"/>
</dbReference>
<dbReference type="SUPFAM" id="SSF48464">
    <property type="entry name" value="ENTH/VHS domain"/>
    <property type="match status" value="1"/>
</dbReference>
<evidence type="ECO:0000256" key="8">
    <source>
        <dbReference type="ARBA" id="ARBA00070138"/>
    </source>
</evidence>
<dbReference type="InterPro" id="IPR035802">
    <property type="entry name" value="ENTH/VHS_tepsin"/>
</dbReference>
<feature type="region of interest" description="Disordered" evidence="9">
    <location>
        <begin position="200"/>
        <end position="291"/>
    </location>
</feature>
<feature type="region of interest" description="Disordered" evidence="9">
    <location>
        <begin position="141"/>
        <end position="170"/>
    </location>
</feature>
<keyword evidence="4" id="KW-0963">Cytoplasm</keyword>
<feature type="region of interest" description="Disordered" evidence="9">
    <location>
        <begin position="554"/>
        <end position="582"/>
    </location>
</feature>
<sequence length="589" mass="63287">MAAAVPLRDRLSFLSRLPTLLKATSDDEVPCPGYLFEEIAKISHESAGSSYCLLEYFLNRLQNNSCHVKLKVLKILLHMCSHGSSYFLQQLKRNSSFIQEATVCAGPPDPLHGNSLYQKVRMTAQDLASALFSDALLPQPATQPSKELPSTGMGSRSSPHGSLQGFGFERSSTTSTGKVLLATIQKAAEVVASAMLPGQQLANPHGREPMDDAYEPVVAPSSGKASILSTKPSSATAPKMRVNRHQPGQVGGGWEELDNGQSSQSSLQESSELSRTSDSYSKSGSDNHSGVLETGSAAERMEAENLADCWQEMSLVSRLTKGTKVFLTREETQHFIKECGLLNCEVVLVLLNQTLKDPSECIRMRAMCAIYSLMCSDLLSHDLILAITQQHLQELSQEKPGSVANKATKILRQFEALCRSHPTSQNPPSVGSHSVPAQTVLKLTDDLLTDTLPFAGETVLKPMSTVASPSQAPSLFPRDTCLSEGQALDSLSSCQPDLPLPLATPSQQGAECRHSGPALPQEDRPQRGDPDGTVSLFAGMELVAPSSRTLVATDAQKYGSPVPQTASCTGSTKGSEDNRKTSVFSFLNV</sequence>
<evidence type="ECO:0000256" key="3">
    <source>
        <dbReference type="ARBA" id="ARBA00004541"/>
    </source>
</evidence>
<protein>
    <recommendedName>
        <fullName evidence="8">AP-4 complex accessory subunit Tepsin</fullName>
    </recommendedName>
</protein>
<feature type="compositionally biased region" description="Polar residues" evidence="9">
    <location>
        <begin position="223"/>
        <end position="236"/>
    </location>
</feature>
<evidence type="ECO:0000313" key="12">
    <source>
        <dbReference type="Proteomes" id="UP001142489"/>
    </source>
</evidence>
<dbReference type="InterPro" id="IPR058028">
    <property type="entry name" value="Tepsin_VHS/ENTH-like"/>
</dbReference>
<feature type="compositionally biased region" description="Basic and acidic residues" evidence="9">
    <location>
        <begin position="521"/>
        <end position="530"/>
    </location>
</feature>
<evidence type="ECO:0000256" key="4">
    <source>
        <dbReference type="ARBA" id="ARBA00022490"/>
    </source>
</evidence>
<evidence type="ECO:0000256" key="9">
    <source>
        <dbReference type="SAM" id="MobiDB-lite"/>
    </source>
</evidence>
<evidence type="ECO:0000256" key="5">
    <source>
        <dbReference type="ARBA" id="ARBA00023034"/>
    </source>
</evidence>
<dbReference type="InterPro" id="IPR013809">
    <property type="entry name" value="ENTH"/>
</dbReference>
<dbReference type="Gene3D" id="1.25.40.90">
    <property type="match status" value="1"/>
</dbReference>
<comment type="caution">
    <text evidence="11">The sequence shown here is derived from an EMBL/GenBank/DDBJ whole genome shotgun (WGS) entry which is preliminary data.</text>
</comment>
<evidence type="ECO:0000259" key="10">
    <source>
        <dbReference type="PROSITE" id="PS50942"/>
    </source>
</evidence>
<evidence type="ECO:0000256" key="1">
    <source>
        <dbReference type="ARBA" id="ARBA00004150"/>
    </source>
</evidence>
<dbReference type="Pfam" id="PF01417">
    <property type="entry name" value="ENTH"/>
    <property type="match status" value="1"/>
</dbReference>
<dbReference type="InterPro" id="IPR039273">
    <property type="entry name" value="TEPSIN"/>
</dbReference>
<evidence type="ECO:0000256" key="6">
    <source>
        <dbReference type="ARBA" id="ARBA00023136"/>
    </source>
</evidence>
<gene>
    <name evidence="11" type="ORF">JRQ81_002031</name>
</gene>
<dbReference type="AlphaFoldDB" id="A0A9Q1AW63"/>
<feature type="compositionally biased region" description="Polar residues" evidence="9">
    <location>
        <begin position="152"/>
        <end position="161"/>
    </location>
</feature>
<feature type="compositionally biased region" description="Low complexity" evidence="9">
    <location>
        <begin position="261"/>
        <end position="274"/>
    </location>
</feature>
<dbReference type="GO" id="GO:0030662">
    <property type="term" value="C:coated vesicle membrane"/>
    <property type="evidence" value="ECO:0007669"/>
    <property type="project" value="UniProtKB-ARBA"/>
</dbReference>
<keyword evidence="5" id="KW-0333">Golgi apparatus</keyword>
<evidence type="ECO:0000313" key="11">
    <source>
        <dbReference type="EMBL" id="KAJ7315869.1"/>
    </source>
</evidence>
<keyword evidence="7" id="KW-0968">Cytoplasmic vesicle</keyword>
<feature type="compositionally biased region" description="Polar residues" evidence="9">
    <location>
        <begin position="562"/>
        <end position="573"/>
    </location>
</feature>
<reference evidence="11" key="1">
    <citation type="journal article" date="2023" name="DNA Res.">
        <title>Chromosome-level genome assembly of Phrynocephalus forsythii using third-generation DNA sequencing and Hi-C analysis.</title>
        <authorList>
            <person name="Qi Y."/>
            <person name="Zhao W."/>
            <person name="Zhao Y."/>
            <person name="Niu C."/>
            <person name="Cao S."/>
            <person name="Zhang Y."/>
        </authorList>
    </citation>
    <scope>NUCLEOTIDE SEQUENCE</scope>
    <source>
        <tissue evidence="11">Muscle</tissue>
    </source>
</reference>
<keyword evidence="12" id="KW-1185">Reference proteome</keyword>
<dbReference type="PANTHER" id="PTHR21514">
    <property type="entry name" value="AP-4 COMPLEX ACCESSORY SUBUNIT TEPSIN"/>
    <property type="match status" value="1"/>
</dbReference>
<dbReference type="EMBL" id="JAPFRF010000011">
    <property type="protein sequence ID" value="KAJ7315869.1"/>
    <property type="molecule type" value="Genomic_DNA"/>
</dbReference>
<dbReference type="PANTHER" id="PTHR21514:SF0">
    <property type="entry name" value="AP-4 COMPLEX ACCESSORY SUBUNIT TEPSIN"/>
    <property type="match status" value="1"/>
</dbReference>
<dbReference type="InterPro" id="IPR008942">
    <property type="entry name" value="ENTH_VHS"/>
</dbReference>
<proteinExistence type="predicted"/>
<dbReference type="GO" id="GO:0005829">
    <property type="term" value="C:cytosol"/>
    <property type="evidence" value="ECO:0007669"/>
    <property type="project" value="UniProtKB-SubCell"/>
</dbReference>
<dbReference type="CDD" id="cd03572">
    <property type="entry name" value="ENTH_like_Tepsin"/>
    <property type="match status" value="1"/>
</dbReference>
<accession>A0A9Q1AW63</accession>
<dbReference type="InterPro" id="IPR016024">
    <property type="entry name" value="ARM-type_fold"/>
</dbReference>
<feature type="domain" description="ENTH" evidence="10">
    <location>
        <begin position="8"/>
        <end position="141"/>
    </location>
</feature>
<evidence type="ECO:0000256" key="2">
    <source>
        <dbReference type="ARBA" id="ARBA00004514"/>
    </source>
</evidence>
<keyword evidence="6" id="KW-0472">Membrane</keyword>